<dbReference type="OrthoDB" id="3171385at2759"/>
<feature type="compositionally biased region" description="Acidic residues" evidence="1">
    <location>
        <begin position="141"/>
        <end position="155"/>
    </location>
</feature>
<dbReference type="Proteomes" id="UP000054018">
    <property type="component" value="Unassembled WGS sequence"/>
</dbReference>
<feature type="compositionally biased region" description="Polar residues" evidence="1">
    <location>
        <begin position="90"/>
        <end position="104"/>
    </location>
</feature>
<feature type="region of interest" description="Disordered" evidence="1">
    <location>
        <begin position="90"/>
        <end position="171"/>
    </location>
</feature>
<sequence>MAPGLCENCHKKPKFGTHKYCGKSCASQAPIPRGGPARPQLKAPGAGRNRVAPPGIPQKAIPLCDYCGKKPKFSNFDYCGKSCAALANPSQSNQATVQGKQPTKPNAPRVPYPPQNGPTLGRPHNVTKAPQGKVPASQDDPSGDEECDESDDETGTDLSAYPTDSDEEEPVVPAPVAAPSIARRAAKPGNPGIQSLRVVPGTCAIPHCGKPVHTDKSGVKTNYCSIKHREEAVTLGLEAPCIMCKRYPQGDSDYFCSSSCRNQSLSKT</sequence>
<organism evidence="2 3">
    <name type="scientific">Pisolithus microcarpus 441</name>
    <dbReference type="NCBI Taxonomy" id="765257"/>
    <lineage>
        <taxon>Eukaryota</taxon>
        <taxon>Fungi</taxon>
        <taxon>Dikarya</taxon>
        <taxon>Basidiomycota</taxon>
        <taxon>Agaricomycotina</taxon>
        <taxon>Agaricomycetes</taxon>
        <taxon>Agaricomycetidae</taxon>
        <taxon>Boletales</taxon>
        <taxon>Sclerodermatineae</taxon>
        <taxon>Pisolithaceae</taxon>
        <taxon>Pisolithus</taxon>
    </lineage>
</organism>
<reference evidence="3" key="2">
    <citation type="submission" date="2015-01" db="EMBL/GenBank/DDBJ databases">
        <title>Evolutionary Origins and Diversification of the Mycorrhizal Mutualists.</title>
        <authorList>
            <consortium name="DOE Joint Genome Institute"/>
            <consortium name="Mycorrhizal Genomics Consortium"/>
            <person name="Kohler A."/>
            <person name="Kuo A."/>
            <person name="Nagy L.G."/>
            <person name="Floudas D."/>
            <person name="Copeland A."/>
            <person name="Barry K.W."/>
            <person name="Cichocki N."/>
            <person name="Veneault-Fourrey C."/>
            <person name="LaButti K."/>
            <person name="Lindquist E.A."/>
            <person name="Lipzen A."/>
            <person name="Lundell T."/>
            <person name="Morin E."/>
            <person name="Murat C."/>
            <person name="Riley R."/>
            <person name="Ohm R."/>
            <person name="Sun H."/>
            <person name="Tunlid A."/>
            <person name="Henrissat B."/>
            <person name="Grigoriev I.V."/>
            <person name="Hibbett D.S."/>
            <person name="Martin F."/>
        </authorList>
    </citation>
    <scope>NUCLEOTIDE SEQUENCE [LARGE SCALE GENOMIC DNA]</scope>
    <source>
        <strain evidence="3">441</strain>
    </source>
</reference>
<proteinExistence type="predicted"/>
<evidence type="ECO:0000313" key="2">
    <source>
        <dbReference type="EMBL" id="KIK18195.1"/>
    </source>
</evidence>
<dbReference type="STRING" id="765257.A0A0C9Y0C4"/>
<name>A0A0C9Y0C4_9AGAM</name>
<dbReference type="EMBL" id="KN833811">
    <property type="protein sequence ID" value="KIK18195.1"/>
    <property type="molecule type" value="Genomic_DNA"/>
</dbReference>
<evidence type="ECO:0000313" key="3">
    <source>
        <dbReference type="Proteomes" id="UP000054018"/>
    </source>
</evidence>
<feature type="region of interest" description="Disordered" evidence="1">
    <location>
        <begin position="32"/>
        <end position="55"/>
    </location>
</feature>
<reference evidence="2 3" key="1">
    <citation type="submission" date="2014-04" db="EMBL/GenBank/DDBJ databases">
        <authorList>
            <consortium name="DOE Joint Genome Institute"/>
            <person name="Kuo A."/>
            <person name="Kohler A."/>
            <person name="Costa M.D."/>
            <person name="Nagy L.G."/>
            <person name="Floudas D."/>
            <person name="Copeland A."/>
            <person name="Barry K.W."/>
            <person name="Cichocki N."/>
            <person name="Veneault-Fourrey C."/>
            <person name="LaButti K."/>
            <person name="Lindquist E.A."/>
            <person name="Lipzen A."/>
            <person name="Lundell T."/>
            <person name="Morin E."/>
            <person name="Murat C."/>
            <person name="Sun H."/>
            <person name="Tunlid A."/>
            <person name="Henrissat B."/>
            <person name="Grigoriev I.V."/>
            <person name="Hibbett D.S."/>
            <person name="Martin F."/>
            <person name="Nordberg H.P."/>
            <person name="Cantor M.N."/>
            <person name="Hua S.X."/>
        </authorList>
    </citation>
    <scope>NUCLEOTIDE SEQUENCE [LARGE SCALE GENOMIC DNA]</scope>
    <source>
        <strain evidence="2 3">441</strain>
    </source>
</reference>
<accession>A0A0C9Y0C4</accession>
<protein>
    <submittedName>
        <fullName evidence="2">Uncharacterized protein</fullName>
    </submittedName>
</protein>
<evidence type="ECO:0000256" key="1">
    <source>
        <dbReference type="SAM" id="MobiDB-lite"/>
    </source>
</evidence>
<gene>
    <name evidence="2" type="ORF">PISMIDRAFT_684495</name>
</gene>
<dbReference type="HOGENOM" id="CLU_061596_0_0_1"/>
<dbReference type="AlphaFoldDB" id="A0A0C9Y0C4"/>
<keyword evidence="3" id="KW-1185">Reference proteome</keyword>